<gene>
    <name evidence="3" type="ORF">BV898_19718</name>
</gene>
<proteinExistence type="predicted"/>
<keyword evidence="4" id="KW-1185">Reference proteome</keyword>
<sequence>FSIIETRYYFDGVDYEQKLHERYMEFIGTQKLSEFHTYLIRWTETHVTWHINGKQIFTLRKTTDQKFPSKPMHVSMTPLINQFLAPSNPSSDEHETYPSWRSVVMEIDYHKPFGFVYLVLLDTPNKSPYPMGIDRRLNLGEGKRENPFTISFQGGSQACQPHAGTGRQASP</sequence>
<dbReference type="EMBL" id="MTYJ01000673">
    <property type="protein sequence ID" value="OWA55334.1"/>
    <property type="molecule type" value="Genomic_DNA"/>
</dbReference>
<evidence type="ECO:0000256" key="1">
    <source>
        <dbReference type="SAM" id="MobiDB-lite"/>
    </source>
</evidence>
<dbReference type="OrthoDB" id="4781at2759"/>
<dbReference type="SUPFAM" id="SSF49899">
    <property type="entry name" value="Concanavalin A-like lectins/glucanases"/>
    <property type="match status" value="1"/>
</dbReference>
<dbReference type="InterPro" id="IPR000757">
    <property type="entry name" value="Beta-glucanase-like"/>
</dbReference>
<organism evidence="3 4">
    <name type="scientific">Hypsibius exemplaris</name>
    <name type="common">Freshwater tardigrade</name>
    <dbReference type="NCBI Taxonomy" id="2072580"/>
    <lineage>
        <taxon>Eukaryota</taxon>
        <taxon>Metazoa</taxon>
        <taxon>Ecdysozoa</taxon>
        <taxon>Tardigrada</taxon>
        <taxon>Eutardigrada</taxon>
        <taxon>Parachela</taxon>
        <taxon>Hypsibioidea</taxon>
        <taxon>Hypsibiidae</taxon>
        <taxon>Hypsibius</taxon>
    </lineage>
</organism>
<feature type="non-terminal residue" evidence="3">
    <location>
        <position position="1"/>
    </location>
</feature>
<protein>
    <recommendedName>
        <fullName evidence="2">GH16 domain-containing protein</fullName>
    </recommendedName>
</protein>
<dbReference type="InterPro" id="IPR013320">
    <property type="entry name" value="ConA-like_dom_sf"/>
</dbReference>
<reference evidence="4" key="1">
    <citation type="submission" date="2017-01" db="EMBL/GenBank/DDBJ databases">
        <title>Comparative genomics of anhydrobiosis in the tardigrade Hypsibius dujardini.</title>
        <authorList>
            <person name="Yoshida Y."/>
            <person name="Koutsovoulos G."/>
            <person name="Laetsch D."/>
            <person name="Stevens L."/>
            <person name="Kumar S."/>
            <person name="Horikawa D."/>
            <person name="Ishino K."/>
            <person name="Komine S."/>
            <person name="Tomita M."/>
            <person name="Blaxter M."/>
            <person name="Arakawa K."/>
        </authorList>
    </citation>
    <scope>NUCLEOTIDE SEQUENCE [LARGE SCALE GENOMIC DNA]</scope>
    <source>
        <strain evidence="4">Z151</strain>
    </source>
</reference>
<dbReference type="GO" id="GO:0005975">
    <property type="term" value="P:carbohydrate metabolic process"/>
    <property type="evidence" value="ECO:0007669"/>
    <property type="project" value="InterPro"/>
</dbReference>
<dbReference type="Gene3D" id="2.60.120.200">
    <property type="match status" value="1"/>
</dbReference>
<name>A0A9X6NLE3_HYPEX</name>
<evidence type="ECO:0000313" key="3">
    <source>
        <dbReference type="EMBL" id="OWA55334.1"/>
    </source>
</evidence>
<evidence type="ECO:0000313" key="4">
    <source>
        <dbReference type="Proteomes" id="UP000192578"/>
    </source>
</evidence>
<dbReference type="AlphaFoldDB" id="A0A9X6NLE3"/>
<feature type="region of interest" description="Disordered" evidence="1">
    <location>
        <begin position="151"/>
        <end position="171"/>
    </location>
</feature>
<comment type="caution">
    <text evidence="3">The sequence shown here is derived from an EMBL/GenBank/DDBJ whole genome shotgun (WGS) entry which is preliminary data.</text>
</comment>
<feature type="domain" description="GH16" evidence="2">
    <location>
        <begin position="5"/>
        <end position="77"/>
    </location>
</feature>
<accession>A0A9X6NLE3</accession>
<dbReference type="Pfam" id="PF00722">
    <property type="entry name" value="Glyco_hydro_16"/>
    <property type="match status" value="1"/>
</dbReference>
<evidence type="ECO:0000259" key="2">
    <source>
        <dbReference type="Pfam" id="PF00722"/>
    </source>
</evidence>
<dbReference type="Proteomes" id="UP000192578">
    <property type="component" value="Unassembled WGS sequence"/>
</dbReference>
<dbReference type="GO" id="GO:0004553">
    <property type="term" value="F:hydrolase activity, hydrolyzing O-glycosyl compounds"/>
    <property type="evidence" value="ECO:0007669"/>
    <property type="project" value="InterPro"/>
</dbReference>